<dbReference type="Pfam" id="PF10410">
    <property type="entry name" value="DnaB_bind"/>
    <property type="match status" value="1"/>
</dbReference>
<dbReference type="PANTHER" id="PTHR30313:SF2">
    <property type="entry name" value="DNA PRIMASE"/>
    <property type="match status" value="1"/>
</dbReference>
<dbReference type="InterPro" id="IPR037068">
    <property type="entry name" value="DNA_primase_core_N_sf"/>
</dbReference>
<keyword evidence="10 12" id="KW-0238">DNA-binding</keyword>
<evidence type="ECO:0000256" key="3">
    <source>
        <dbReference type="ARBA" id="ARBA00022679"/>
    </source>
</evidence>
<dbReference type="RefSeq" id="WP_006966337.1">
    <property type="nucleotide sequence ID" value="NZ_APJX01000005.1"/>
</dbReference>
<keyword evidence="2 12" id="KW-0639">Primosome</keyword>
<dbReference type="PROSITE" id="PS50880">
    <property type="entry name" value="TOPRIM"/>
    <property type="match status" value="1"/>
</dbReference>
<organism evidence="16 17">
    <name type="scientific">Desulfotignum phosphitoxidans DSM 13687</name>
    <dbReference type="NCBI Taxonomy" id="1286635"/>
    <lineage>
        <taxon>Bacteria</taxon>
        <taxon>Pseudomonadati</taxon>
        <taxon>Thermodesulfobacteriota</taxon>
        <taxon>Desulfobacteria</taxon>
        <taxon>Desulfobacterales</taxon>
        <taxon>Desulfobacteraceae</taxon>
        <taxon>Desulfotignum</taxon>
    </lineage>
</organism>
<gene>
    <name evidence="12 16" type="primary">dnaG</name>
    <name evidence="16" type="ORF">Dpo_5c01710</name>
</gene>
<dbReference type="InterPro" id="IPR002694">
    <property type="entry name" value="Znf_CHC2"/>
</dbReference>
<dbReference type="Gene3D" id="3.40.1360.10">
    <property type="match status" value="1"/>
</dbReference>
<dbReference type="GO" id="GO:0003677">
    <property type="term" value="F:DNA binding"/>
    <property type="evidence" value="ECO:0007669"/>
    <property type="project" value="UniProtKB-KW"/>
</dbReference>
<keyword evidence="3 12" id="KW-0808">Transferase</keyword>
<dbReference type="EC" id="2.7.7.101" evidence="12"/>
<comment type="domain">
    <text evidence="12">Contains an N-terminal zinc-binding domain, a central core domain that contains the primase activity, and a C-terminal DnaB-binding domain.</text>
</comment>
<dbReference type="OrthoDB" id="9803773at2"/>
<evidence type="ECO:0000256" key="4">
    <source>
        <dbReference type="ARBA" id="ARBA00022695"/>
    </source>
</evidence>
<protein>
    <recommendedName>
        <fullName evidence="12 13">DNA primase</fullName>
        <ecNumber evidence="12">2.7.7.101</ecNumber>
    </recommendedName>
</protein>
<comment type="function">
    <text evidence="12 13">RNA polymerase that catalyzes the synthesis of short RNA molecules used as primers for DNA polymerase during DNA replication.</text>
</comment>
<dbReference type="Gene3D" id="1.10.860.10">
    <property type="entry name" value="DNAb Helicase, Chain A"/>
    <property type="match status" value="1"/>
</dbReference>
<evidence type="ECO:0000256" key="8">
    <source>
        <dbReference type="ARBA" id="ARBA00022833"/>
    </source>
</evidence>
<dbReference type="GO" id="GO:0000428">
    <property type="term" value="C:DNA-directed RNA polymerase complex"/>
    <property type="evidence" value="ECO:0007669"/>
    <property type="project" value="UniProtKB-KW"/>
</dbReference>
<dbReference type="Pfam" id="PF13155">
    <property type="entry name" value="Toprim_2"/>
    <property type="match status" value="1"/>
</dbReference>
<proteinExistence type="inferred from homology"/>
<evidence type="ECO:0000256" key="5">
    <source>
        <dbReference type="ARBA" id="ARBA00022705"/>
    </source>
</evidence>
<comment type="similarity">
    <text evidence="12 13">Belongs to the DnaG primase family.</text>
</comment>
<dbReference type="InterPro" id="IPR019475">
    <property type="entry name" value="DNA_primase_DnaB-bd"/>
</dbReference>
<dbReference type="InterPro" id="IPR016136">
    <property type="entry name" value="DNA_helicase_N/primase_C"/>
</dbReference>
<keyword evidence="7 12" id="KW-0863">Zinc-finger</keyword>
<comment type="cofactor">
    <cofactor evidence="12 13 14">
        <name>Zn(2+)</name>
        <dbReference type="ChEBI" id="CHEBI:29105"/>
    </cofactor>
    <text evidence="12 13 14">Binds 1 zinc ion per monomer.</text>
</comment>
<accession>S0G4I3</accession>
<keyword evidence="8 12" id="KW-0862">Zinc</keyword>
<dbReference type="Gene3D" id="3.90.980.10">
    <property type="entry name" value="DNA primase, catalytic core, N-terminal domain"/>
    <property type="match status" value="1"/>
</dbReference>
<dbReference type="SUPFAM" id="SSF57783">
    <property type="entry name" value="Zinc beta-ribbon"/>
    <property type="match status" value="1"/>
</dbReference>
<evidence type="ECO:0000256" key="10">
    <source>
        <dbReference type="ARBA" id="ARBA00023125"/>
    </source>
</evidence>
<dbReference type="PIRSF" id="PIRSF002811">
    <property type="entry name" value="DnaG"/>
    <property type="match status" value="1"/>
</dbReference>
<dbReference type="GO" id="GO:0006269">
    <property type="term" value="P:DNA replication, synthesis of primer"/>
    <property type="evidence" value="ECO:0007669"/>
    <property type="project" value="UniProtKB-UniRule"/>
</dbReference>
<dbReference type="Proteomes" id="UP000014216">
    <property type="component" value="Unassembled WGS sequence"/>
</dbReference>
<dbReference type="GO" id="GO:0005737">
    <property type="term" value="C:cytoplasm"/>
    <property type="evidence" value="ECO:0007669"/>
    <property type="project" value="TreeGrafter"/>
</dbReference>
<evidence type="ECO:0000259" key="15">
    <source>
        <dbReference type="PROSITE" id="PS50880"/>
    </source>
</evidence>
<comment type="subunit">
    <text evidence="12">Monomer. Interacts with DnaB.</text>
</comment>
<dbReference type="GO" id="GO:1990077">
    <property type="term" value="C:primosome complex"/>
    <property type="evidence" value="ECO:0007669"/>
    <property type="project" value="UniProtKB-KW"/>
</dbReference>
<dbReference type="HAMAP" id="MF_00974">
    <property type="entry name" value="DNA_primase_DnaG"/>
    <property type="match status" value="1"/>
</dbReference>
<name>S0G4I3_9BACT</name>
<dbReference type="InterPro" id="IPR034151">
    <property type="entry name" value="TOPRIM_DnaG_bac"/>
</dbReference>
<evidence type="ECO:0000256" key="14">
    <source>
        <dbReference type="PIRSR" id="PIRSR002811-1"/>
    </source>
</evidence>
<feature type="zinc finger region" description="CHC2-type" evidence="12 14">
    <location>
        <begin position="38"/>
        <end position="62"/>
    </location>
</feature>
<dbReference type="PANTHER" id="PTHR30313">
    <property type="entry name" value="DNA PRIMASE"/>
    <property type="match status" value="1"/>
</dbReference>
<dbReference type="SUPFAM" id="SSF56731">
    <property type="entry name" value="DNA primase core"/>
    <property type="match status" value="1"/>
</dbReference>
<dbReference type="Pfam" id="PF01807">
    <property type="entry name" value="Zn_ribbon_DnaG"/>
    <property type="match status" value="1"/>
</dbReference>
<keyword evidence="11 12" id="KW-0804">Transcription</keyword>
<evidence type="ECO:0000256" key="2">
    <source>
        <dbReference type="ARBA" id="ARBA00022515"/>
    </source>
</evidence>
<keyword evidence="6 12" id="KW-0479">Metal-binding</keyword>
<evidence type="ECO:0000256" key="11">
    <source>
        <dbReference type="ARBA" id="ARBA00023163"/>
    </source>
</evidence>
<reference evidence="16 17" key="1">
    <citation type="journal article" date="2013" name="Genome Announc.">
        <title>Draft Genome Sequence of Desulfotignum phosphitoxidans DSM 13687 Strain FiPS-3.</title>
        <authorList>
            <person name="Poehlein A."/>
            <person name="Daniel R."/>
            <person name="Simeonova D.D."/>
        </authorList>
    </citation>
    <scope>NUCLEOTIDE SEQUENCE [LARGE SCALE GENOMIC DNA]</scope>
    <source>
        <strain evidence="16 17">DSM 13687</strain>
    </source>
</reference>
<dbReference type="InterPro" id="IPR013264">
    <property type="entry name" value="DNAG_N"/>
</dbReference>
<dbReference type="InterPro" id="IPR036977">
    <property type="entry name" value="DNA_primase_Znf_CHC2"/>
</dbReference>
<comment type="caution">
    <text evidence="16">The sequence shown here is derived from an EMBL/GenBank/DDBJ whole genome shotgun (WGS) entry which is preliminary data.</text>
</comment>
<dbReference type="EMBL" id="APJX01000005">
    <property type="protein sequence ID" value="EMS79247.1"/>
    <property type="molecule type" value="Genomic_DNA"/>
</dbReference>
<sequence>MLIPEEKISEILHSSDIVDIVSESVILKKSGQNYFGLCPFHSEKTPSFSVNPAKQIFHCFGCGAGGNSLSFVMKYHGLSFPEAAKMLARKYNIVIDTQHLDPARKKQLALKETLFRINQKVMAHYEARLRQAPPGQAARQYLENRGITPATLDEFHLGFSVDQWEDVVGFLKQARISRQAALNSGLVVPRKNQSGFYDRFRNRIMFPIFDINMQVAGFGGRVMDDQMPKYMNSPETPVYSKTRILYGLHAAKTHCRNAKVVHIVEGYFDFLTLFQNGIKNTVATLGTALTAEHVRILKGYAPAMVLVFDSDAAGIHAARRSIKTFLNEGVDTRILILPTGDDPDAFVLKHGPDAFLDLAARARSVMPFLRQVAMDTHGSSVAGRARVLADLMPYIADIQDSALRSLHVNELAETLNIDEAAVLEKVREQVIKSKTTLDRHPDMELSDPELASDPRERQLLSLMLQWPQIISDVVKSGVLDHFYSQQLCRIGRIMVQADPAPDAFVTRIMTRMETDADRELIASLAMTDGMDDNTDLKDAAAAIIQRIIRIRKKKDSGLTEKIKRAEKGCDTDLMELLKLKQQEIRQLHNGQ</sequence>
<keyword evidence="9" id="KW-0460">Magnesium</keyword>
<dbReference type="GO" id="GO:0008270">
    <property type="term" value="F:zinc ion binding"/>
    <property type="evidence" value="ECO:0007669"/>
    <property type="project" value="UniProtKB-UniRule"/>
</dbReference>
<keyword evidence="17" id="KW-1185">Reference proteome</keyword>
<dbReference type="NCBIfam" id="TIGR01391">
    <property type="entry name" value="dnaG"/>
    <property type="match status" value="1"/>
</dbReference>
<dbReference type="Gene3D" id="1.20.50.20">
    <property type="entry name" value="DnaG, RNA polymerase domain, helical bundle"/>
    <property type="match status" value="1"/>
</dbReference>
<dbReference type="Pfam" id="PF08275">
    <property type="entry name" value="DNAG_N"/>
    <property type="match status" value="1"/>
</dbReference>
<dbReference type="InterPro" id="IPR006171">
    <property type="entry name" value="TOPRIM_dom"/>
</dbReference>
<evidence type="ECO:0000313" key="17">
    <source>
        <dbReference type="Proteomes" id="UP000014216"/>
    </source>
</evidence>
<dbReference type="InterPro" id="IPR050219">
    <property type="entry name" value="DnaG_primase"/>
</dbReference>
<evidence type="ECO:0000256" key="12">
    <source>
        <dbReference type="HAMAP-Rule" id="MF_00974"/>
    </source>
</evidence>
<dbReference type="SMART" id="SM00400">
    <property type="entry name" value="ZnF_CHCC"/>
    <property type="match status" value="1"/>
</dbReference>
<keyword evidence="4 12" id="KW-0548">Nucleotidyltransferase</keyword>
<feature type="domain" description="Toprim" evidence="15">
    <location>
        <begin position="259"/>
        <end position="340"/>
    </location>
</feature>
<evidence type="ECO:0000256" key="9">
    <source>
        <dbReference type="ARBA" id="ARBA00022842"/>
    </source>
</evidence>
<dbReference type="Gene3D" id="3.90.580.10">
    <property type="entry name" value="Zinc finger, CHC2-type domain"/>
    <property type="match status" value="1"/>
</dbReference>
<dbReference type="AlphaFoldDB" id="S0G4I3"/>
<keyword evidence="5 12" id="KW-0235">DNA replication</keyword>
<dbReference type="PATRIC" id="fig|1286635.3.peg.2642"/>
<evidence type="ECO:0000256" key="13">
    <source>
        <dbReference type="PIRNR" id="PIRNR002811"/>
    </source>
</evidence>
<dbReference type="GO" id="GO:0003899">
    <property type="term" value="F:DNA-directed RNA polymerase activity"/>
    <property type="evidence" value="ECO:0007669"/>
    <property type="project" value="UniProtKB-UniRule"/>
</dbReference>
<dbReference type="InterPro" id="IPR030846">
    <property type="entry name" value="DnaG_bac"/>
</dbReference>
<evidence type="ECO:0000256" key="1">
    <source>
        <dbReference type="ARBA" id="ARBA00022478"/>
    </source>
</evidence>
<dbReference type="SMART" id="SM00493">
    <property type="entry name" value="TOPRIM"/>
    <property type="match status" value="1"/>
</dbReference>
<dbReference type="CDD" id="cd03364">
    <property type="entry name" value="TOPRIM_DnaG_primases"/>
    <property type="match status" value="1"/>
</dbReference>
<dbReference type="FunFam" id="3.90.580.10:FF:000001">
    <property type="entry name" value="DNA primase"/>
    <property type="match status" value="1"/>
</dbReference>
<evidence type="ECO:0000313" key="16">
    <source>
        <dbReference type="EMBL" id="EMS79247.1"/>
    </source>
</evidence>
<dbReference type="InterPro" id="IPR006295">
    <property type="entry name" value="DNA_primase_DnaG"/>
</dbReference>
<evidence type="ECO:0000256" key="7">
    <source>
        <dbReference type="ARBA" id="ARBA00022771"/>
    </source>
</evidence>
<comment type="catalytic activity">
    <reaction evidence="12">
        <text>ssDNA + n NTP = ssDNA/pppN(pN)n-1 hybrid + (n-1) diphosphate.</text>
        <dbReference type="EC" id="2.7.7.101"/>
    </reaction>
</comment>
<evidence type="ECO:0000256" key="6">
    <source>
        <dbReference type="ARBA" id="ARBA00022723"/>
    </source>
</evidence>
<keyword evidence="1 12" id="KW-0240">DNA-directed RNA polymerase</keyword>